<feature type="region of interest" description="Disordered" evidence="2">
    <location>
        <begin position="261"/>
        <end position="297"/>
    </location>
</feature>
<name>A0A067MZS2_BOTB1</name>
<evidence type="ECO:0000256" key="1">
    <source>
        <dbReference type="SAM" id="Coils"/>
    </source>
</evidence>
<reference evidence="4" key="1">
    <citation type="journal article" date="2014" name="Proc. Natl. Acad. Sci. U.S.A.">
        <title>Extensive sampling of basidiomycete genomes demonstrates inadequacy of the white-rot/brown-rot paradigm for wood decay fungi.</title>
        <authorList>
            <person name="Riley R."/>
            <person name="Salamov A.A."/>
            <person name="Brown D.W."/>
            <person name="Nagy L.G."/>
            <person name="Floudas D."/>
            <person name="Held B.W."/>
            <person name="Levasseur A."/>
            <person name="Lombard V."/>
            <person name="Morin E."/>
            <person name="Otillar R."/>
            <person name="Lindquist E.A."/>
            <person name="Sun H."/>
            <person name="LaButti K.M."/>
            <person name="Schmutz J."/>
            <person name="Jabbour D."/>
            <person name="Luo H."/>
            <person name="Baker S.E."/>
            <person name="Pisabarro A.G."/>
            <person name="Walton J.D."/>
            <person name="Blanchette R.A."/>
            <person name="Henrissat B."/>
            <person name="Martin F."/>
            <person name="Cullen D."/>
            <person name="Hibbett D.S."/>
            <person name="Grigoriev I.V."/>
        </authorList>
    </citation>
    <scope>NUCLEOTIDE SEQUENCE [LARGE SCALE GENOMIC DNA]</scope>
    <source>
        <strain evidence="4">FD-172 SS1</strain>
    </source>
</reference>
<keyword evidence="1" id="KW-0175">Coiled coil</keyword>
<dbReference type="InParanoid" id="A0A067MZS2"/>
<dbReference type="EMBL" id="KL198024">
    <property type="protein sequence ID" value="KDQ17367.1"/>
    <property type="molecule type" value="Genomic_DNA"/>
</dbReference>
<dbReference type="HOGENOM" id="CLU_823847_0_0_1"/>
<sequence length="337" mass="36449">MSSKSASDSKVAHVAAVSKRVSSTTEKLKQIIEGKAQKAVAAEKRKAQKRKKVADGTQALYTGNVKWKQKLEAVEKQLTEAKEAAKIASARGDRYKALAKAAEVKKKGNGVKAGSIPRPKGALSLQHDMKLSDNEDLYKTICMRPTSFKCIKKSIAKCMDNTKSWVKQPVEDRGKLIRSVHTQQPYLEPFAGDWAAIGIAVEFLSNCVGHKCHAKNPNSLYNVKHCTKLQKTCTCSEGSPPVTPEPPSTCAHSTPVSSRSPSCEAPATPISSHTAPASHDVSASPSSPPVTKCVRHGIDPNAHGNSLNCNTMFVDPDECSQWKSLAPLPEYGDYELE</sequence>
<proteinExistence type="predicted"/>
<dbReference type="AlphaFoldDB" id="A0A067MZS2"/>
<gene>
    <name evidence="3" type="ORF">BOTBODRAFT_43012</name>
</gene>
<feature type="coiled-coil region" evidence="1">
    <location>
        <begin position="64"/>
        <end position="91"/>
    </location>
</feature>
<keyword evidence="4" id="KW-1185">Reference proteome</keyword>
<feature type="compositionally biased region" description="Polar residues" evidence="2">
    <location>
        <begin position="269"/>
        <end position="285"/>
    </location>
</feature>
<protein>
    <submittedName>
        <fullName evidence="3">Uncharacterized protein</fullName>
    </submittedName>
</protein>
<accession>A0A067MZS2</accession>
<evidence type="ECO:0000313" key="3">
    <source>
        <dbReference type="EMBL" id="KDQ17367.1"/>
    </source>
</evidence>
<organism evidence="3 4">
    <name type="scientific">Botryobasidium botryosum (strain FD-172 SS1)</name>
    <dbReference type="NCBI Taxonomy" id="930990"/>
    <lineage>
        <taxon>Eukaryota</taxon>
        <taxon>Fungi</taxon>
        <taxon>Dikarya</taxon>
        <taxon>Basidiomycota</taxon>
        <taxon>Agaricomycotina</taxon>
        <taxon>Agaricomycetes</taxon>
        <taxon>Cantharellales</taxon>
        <taxon>Botryobasidiaceae</taxon>
        <taxon>Botryobasidium</taxon>
    </lineage>
</organism>
<evidence type="ECO:0000256" key="2">
    <source>
        <dbReference type="SAM" id="MobiDB-lite"/>
    </source>
</evidence>
<dbReference type="Proteomes" id="UP000027195">
    <property type="component" value="Unassembled WGS sequence"/>
</dbReference>
<feature type="region of interest" description="Disordered" evidence="2">
    <location>
        <begin position="237"/>
        <end position="256"/>
    </location>
</feature>
<evidence type="ECO:0000313" key="4">
    <source>
        <dbReference type="Proteomes" id="UP000027195"/>
    </source>
</evidence>